<comment type="cofactor">
    <cofactor evidence="1">
        <name>Mg(2+)</name>
        <dbReference type="ChEBI" id="CHEBI:18420"/>
    </cofactor>
</comment>
<evidence type="ECO:0000313" key="10">
    <source>
        <dbReference type="Proteomes" id="UP000230790"/>
    </source>
</evidence>
<dbReference type="NCBIfam" id="NF002204">
    <property type="entry name" value="PRK01077.1"/>
    <property type="match status" value="1"/>
</dbReference>
<dbReference type="InterPro" id="IPR002586">
    <property type="entry name" value="CobQ/CobB/MinD/ParA_Nub-bd_dom"/>
</dbReference>
<keyword evidence="6" id="KW-0315">Glutamine amidotransferase</keyword>
<dbReference type="Proteomes" id="UP000230790">
    <property type="component" value="Unassembled WGS sequence"/>
</dbReference>
<evidence type="ECO:0000313" key="9">
    <source>
        <dbReference type="EMBL" id="PJF46311.1"/>
    </source>
</evidence>
<dbReference type="PANTHER" id="PTHR43873">
    <property type="entry name" value="COBYRINATE A,C-DIAMIDE SYNTHASE"/>
    <property type="match status" value="1"/>
</dbReference>
<dbReference type="InterPro" id="IPR027417">
    <property type="entry name" value="P-loop_NTPase"/>
</dbReference>
<gene>
    <name evidence="9" type="ORF">CUN48_14440</name>
</gene>
<protein>
    <submittedName>
        <fullName evidence="9">Cobyrinate a,c-diamide synthase</fullName>
    </submittedName>
</protein>
<dbReference type="InterPro" id="IPR004484">
    <property type="entry name" value="CbiA/CobB_synth"/>
</dbReference>
<evidence type="ECO:0000259" key="7">
    <source>
        <dbReference type="Pfam" id="PF01656"/>
    </source>
</evidence>
<keyword evidence="4" id="KW-0067">ATP-binding</keyword>
<dbReference type="GO" id="GO:0005524">
    <property type="term" value="F:ATP binding"/>
    <property type="evidence" value="ECO:0007669"/>
    <property type="project" value="UniProtKB-KW"/>
</dbReference>
<sequence length="296" mass="31721">AGLIAALTARGLIVAPFKCGPDYIDPGYHALAAGRACFNLDAWLTPPDQIAGVLARRSADADIAIIEGVMGLFDGYSGDDDTGSSAHIARLTATPVVMVLDARAMARTAAAIVAGLRDFDTQTTIVGVILNRVGSSRHARMVQDAIEGSVGIPVLGFLQRDETLTLPERHLGLIPVAEPGRWQAWLREVRARIEATVDLERVVALARTAPSLDDRAVTLPLFARNERDSEPVIAVARDEAFSFLYEENLDLLRASGARIAFFSPLRDTTLPEGTAALYLCGGFPELYAEALSANRV</sequence>
<evidence type="ECO:0000259" key="8">
    <source>
        <dbReference type="Pfam" id="PF07685"/>
    </source>
</evidence>
<dbReference type="SUPFAM" id="SSF52317">
    <property type="entry name" value="Class I glutamine amidotransferase-like"/>
    <property type="match status" value="1"/>
</dbReference>
<feature type="domain" description="CobQ/CobB/MinD/ParA nucleotide binding" evidence="7">
    <location>
        <begin position="1"/>
        <end position="171"/>
    </location>
</feature>
<dbReference type="GO" id="GO:0042242">
    <property type="term" value="F:cobyrinic acid a,c-diamide synthase activity"/>
    <property type="evidence" value="ECO:0007669"/>
    <property type="project" value="InterPro"/>
</dbReference>
<name>A0A2M8Q933_9CHLR</name>
<keyword evidence="5" id="KW-0460">Magnesium</keyword>
<dbReference type="PANTHER" id="PTHR43873:SF1">
    <property type="entry name" value="COBYRINATE A,C-DIAMIDE SYNTHASE"/>
    <property type="match status" value="1"/>
</dbReference>
<comment type="caution">
    <text evidence="9">The sequence shown here is derived from an EMBL/GenBank/DDBJ whole genome shotgun (WGS) entry which is preliminary data.</text>
</comment>
<feature type="domain" description="CobB/CobQ-like glutamine amidotransferase" evidence="8">
    <location>
        <begin position="233"/>
        <end position="294"/>
    </location>
</feature>
<proteinExistence type="predicted"/>
<evidence type="ECO:0000256" key="6">
    <source>
        <dbReference type="ARBA" id="ARBA00022962"/>
    </source>
</evidence>
<dbReference type="Pfam" id="PF01656">
    <property type="entry name" value="CbiA"/>
    <property type="match status" value="1"/>
</dbReference>
<organism evidence="9 10">
    <name type="scientific">Candidatus Thermofonsia Clade 3 bacterium</name>
    <dbReference type="NCBI Taxonomy" id="2364212"/>
    <lineage>
        <taxon>Bacteria</taxon>
        <taxon>Bacillati</taxon>
        <taxon>Chloroflexota</taxon>
        <taxon>Candidatus Thermofontia</taxon>
        <taxon>Candidatus Thermofonsia Clade 3</taxon>
    </lineage>
</organism>
<dbReference type="SUPFAM" id="SSF52540">
    <property type="entry name" value="P-loop containing nucleoside triphosphate hydrolases"/>
    <property type="match status" value="1"/>
</dbReference>
<evidence type="ECO:0000256" key="5">
    <source>
        <dbReference type="ARBA" id="ARBA00022842"/>
    </source>
</evidence>
<dbReference type="AlphaFoldDB" id="A0A2M8Q933"/>
<feature type="non-terminal residue" evidence="9">
    <location>
        <position position="1"/>
    </location>
</feature>
<evidence type="ECO:0000256" key="1">
    <source>
        <dbReference type="ARBA" id="ARBA00001946"/>
    </source>
</evidence>
<dbReference type="NCBIfam" id="TIGR00379">
    <property type="entry name" value="cobB"/>
    <property type="match status" value="1"/>
</dbReference>
<dbReference type="Pfam" id="PF07685">
    <property type="entry name" value="GATase_3"/>
    <property type="match status" value="1"/>
</dbReference>
<accession>A0A2M8Q933</accession>
<keyword evidence="3" id="KW-0547">Nucleotide-binding</keyword>
<dbReference type="CDD" id="cd05388">
    <property type="entry name" value="CobB_N"/>
    <property type="match status" value="1"/>
</dbReference>
<evidence type="ECO:0000256" key="3">
    <source>
        <dbReference type="ARBA" id="ARBA00022741"/>
    </source>
</evidence>
<dbReference type="EMBL" id="PGTN01000299">
    <property type="protein sequence ID" value="PJF46311.1"/>
    <property type="molecule type" value="Genomic_DNA"/>
</dbReference>
<dbReference type="InterPro" id="IPR011698">
    <property type="entry name" value="GATase_3"/>
</dbReference>
<dbReference type="InterPro" id="IPR029062">
    <property type="entry name" value="Class_I_gatase-like"/>
</dbReference>
<evidence type="ECO:0000256" key="2">
    <source>
        <dbReference type="ARBA" id="ARBA00022598"/>
    </source>
</evidence>
<feature type="non-terminal residue" evidence="9">
    <location>
        <position position="296"/>
    </location>
</feature>
<dbReference type="PROSITE" id="PS51274">
    <property type="entry name" value="GATASE_COBBQ"/>
    <property type="match status" value="1"/>
</dbReference>
<keyword evidence="2" id="KW-0436">Ligase</keyword>
<evidence type="ECO:0000256" key="4">
    <source>
        <dbReference type="ARBA" id="ARBA00022840"/>
    </source>
</evidence>
<dbReference type="Gene3D" id="3.40.50.300">
    <property type="entry name" value="P-loop containing nucleotide triphosphate hydrolases"/>
    <property type="match status" value="1"/>
</dbReference>
<reference evidence="9 10" key="1">
    <citation type="submission" date="2017-11" db="EMBL/GenBank/DDBJ databases">
        <title>Evolution of Phototrophy in the Chloroflexi Phylum Driven by Horizontal Gene Transfer.</title>
        <authorList>
            <person name="Ward L.M."/>
            <person name="Hemp J."/>
            <person name="Shih P.M."/>
            <person name="Mcglynn S.E."/>
            <person name="Fischer W."/>
        </authorList>
    </citation>
    <scope>NUCLEOTIDE SEQUENCE [LARGE SCALE GENOMIC DNA]</scope>
    <source>
        <strain evidence="9">JP3_7</strain>
    </source>
</reference>